<proteinExistence type="predicted"/>
<dbReference type="EMBL" id="DYWI01000059">
    <property type="protein sequence ID" value="HJF65190.1"/>
    <property type="molecule type" value="Genomic_DNA"/>
</dbReference>
<gene>
    <name evidence="1" type="ORF">K8U77_03615</name>
</gene>
<evidence type="ECO:0000313" key="1">
    <source>
        <dbReference type="EMBL" id="HJF65190.1"/>
    </source>
</evidence>
<reference evidence="1" key="1">
    <citation type="journal article" date="2021" name="PeerJ">
        <title>Extensive microbial diversity within the chicken gut microbiome revealed by metagenomics and culture.</title>
        <authorList>
            <person name="Gilroy R."/>
            <person name="Ravi A."/>
            <person name="Getino M."/>
            <person name="Pursley I."/>
            <person name="Horton D.L."/>
            <person name="Alikhan N.F."/>
            <person name="Baker D."/>
            <person name="Gharbi K."/>
            <person name="Hall N."/>
            <person name="Watson M."/>
            <person name="Adriaenssens E.M."/>
            <person name="Foster-Nyarko E."/>
            <person name="Jarju S."/>
            <person name="Secka A."/>
            <person name="Antonio M."/>
            <person name="Oren A."/>
            <person name="Chaudhuri R.R."/>
            <person name="La Ragione R."/>
            <person name="Hildebrand F."/>
            <person name="Pallen M.J."/>
        </authorList>
    </citation>
    <scope>NUCLEOTIDE SEQUENCE</scope>
    <source>
        <strain evidence="1">ChiGjej6B6-11269</strain>
    </source>
</reference>
<evidence type="ECO:0000313" key="2">
    <source>
        <dbReference type="Proteomes" id="UP000786989"/>
    </source>
</evidence>
<comment type="caution">
    <text evidence="1">The sequence shown here is derived from an EMBL/GenBank/DDBJ whole genome shotgun (WGS) entry which is preliminary data.</text>
</comment>
<reference evidence="1" key="2">
    <citation type="submission" date="2021-09" db="EMBL/GenBank/DDBJ databases">
        <authorList>
            <person name="Gilroy R."/>
        </authorList>
    </citation>
    <scope>NUCLEOTIDE SEQUENCE</scope>
    <source>
        <strain evidence="1">ChiGjej6B6-11269</strain>
    </source>
</reference>
<name>A0A9D3A191_9ACTN</name>
<dbReference type="AlphaFoldDB" id="A0A9D3A191"/>
<accession>A0A9D3A191</accession>
<organism evidence="1 2">
    <name type="scientific">Slackia equolifaciens</name>
    <dbReference type="NCBI Taxonomy" id="498718"/>
    <lineage>
        <taxon>Bacteria</taxon>
        <taxon>Bacillati</taxon>
        <taxon>Actinomycetota</taxon>
        <taxon>Coriobacteriia</taxon>
        <taxon>Eggerthellales</taxon>
        <taxon>Eggerthellaceae</taxon>
        <taxon>Slackia</taxon>
    </lineage>
</organism>
<sequence length="80" mass="8971">MNLLCVYESPNAGHRVALRDYSVGIDLDTGVNYVAQCSNEFTKVICPRYNSDGSLFVTPKAELDRLRAQASDERLAKKYI</sequence>
<protein>
    <submittedName>
        <fullName evidence="1">Uncharacterized protein</fullName>
    </submittedName>
</protein>
<dbReference type="Proteomes" id="UP000786989">
    <property type="component" value="Unassembled WGS sequence"/>
</dbReference>